<dbReference type="PANTHER" id="PTHR38110:SF1">
    <property type="entry name" value="THIOESTERASE DOMAIN-CONTAINING PROTEIN"/>
    <property type="match status" value="1"/>
</dbReference>
<dbReference type="Gene3D" id="2.40.160.210">
    <property type="entry name" value="Acyl-CoA thioesterase, double hotdog domain"/>
    <property type="match status" value="1"/>
</dbReference>
<reference evidence="2 3" key="1">
    <citation type="submission" date="2018-02" db="EMBL/GenBank/DDBJ databases">
        <title>The genomes of Aspergillus section Nigri reveals drivers in fungal speciation.</title>
        <authorList>
            <consortium name="DOE Joint Genome Institute"/>
            <person name="Vesth T.C."/>
            <person name="Nybo J."/>
            <person name="Theobald S."/>
            <person name="Brandl J."/>
            <person name="Frisvad J.C."/>
            <person name="Nielsen K.F."/>
            <person name="Lyhne E.K."/>
            <person name="Kogle M.E."/>
            <person name="Kuo A."/>
            <person name="Riley R."/>
            <person name="Clum A."/>
            <person name="Nolan M."/>
            <person name="Lipzen A."/>
            <person name="Salamov A."/>
            <person name="Henrissat B."/>
            <person name="Wiebenga A."/>
            <person name="De vries R.P."/>
            <person name="Grigoriev I.V."/>
            <person name="Mortensen U.H."/>
            <person name="Andersen M.R."/>
            <person name="Baker S.E."/>
        </authorList>
    </citation>
    <scope>NUCLEOTIDE SEQUENCE [LARGE SCALE GENOMIC DNA]</scope>
    <source>
        <strain evidence="2 3">CBS 121057</strain>
    </source>
</reference>
<evidence type="ECO:0000313" key="3">
    <source>
        <dbReference type="Proteomes" id="UP000248423"/>
    </source>
</evidence>
<dbReference type="InterPro" id="IPR052389">
    <property type="entry name" value="Sec_Metab_Biosynth-Assoc"/>
</dbReference>
<dbReference type="InterPro" id="IPR042171">
    <property type="entry name" value="Acyl-CoA_hotdog"/>
</dbReference>
<dbReference type="EMBL" id="KZ826319">
    <property type="protein sequence ID" value="PYI10935.1"/>
    <property type="molecule type" value="Genomic_DNA"/>
</dbReference>
<dbReference type="VEuPathDB" id="FungiDB:BO78DRAFT_414032"/>
<feature type="domain" description="Acyl-CoA thioesterase-like C-terminal" evidence="1">
    <location>
        <begin position="172"/>
        <end position="283"/>
    </location>
</feature>
<organism evidence="2 3">
    <name type="scientific">Aspergillus sclerotiicarbonarius (strain CBS 121057 / IBT 28362)</name>
    <dbReference type="NCBI Taxonomy" id="1448318"/>
    <lineage>
        <taxon>Eukaryota</taxon>
        <taxon>Fungi</taxon>
        <taxon>Dikarya</taxon>
        <taxon>Ascomycota</taxon>
        <taxon>Pezizomycotina</taxon>
        <taxon>Eurotiomycetes</taxon>
        <taxon>Eurotiomycetidae</taxon>
        <taxon>Eurotiales</taxon>
        <taxon>Aspergillaceae</taxon>
        <taxon>Aspergillus</taxon>
        <taxon>Aspergillus subgen. Circumdati</taxon>
    </lineage>
</organism>
<keyword evidence="3" id="KW-1185">Reference proteome</keyword>
<sequence length="295" mass="33006">MATALQTSLSEALRLPFTSEAECSVRLPTDIAYGDGRAPSLGSLDGRPSRLTTYQPIFPIHPVTMKLREVSIGKAWSTLHVELFQREKIAASADLIISNLDLPGITLPTGWQLLTPYHSAFYPDGYRRAASYLQFFIPTHPPAQITFVEQWIAPGWDCLPLGSGPVRGQSPARWTTEMVPFILDMNLPVQENFGQPEASRLAHLDGRPDWRVLRDDGSRILRTPVVNVTLLLSVEIKARLPPEGVRWLYMRSEAKAIERGRMDLQNLLFDERIQLVAISHQVAHLIPAAATTRKL</sequence>
<dbReference type="PANTHER" id="PTHR38110">
    <property type="entry name" value="CHROMOSOME 23, WHOLE GENOME SHOTGUN SEQUENCE"/>
    <property type="match status" value="1"/>
</dbReference>
<dbReference type="OrthoDB" id="2532955at2759"/>
<name>A0A319ESR2_ASPSB</name>
<proteinExistence type="predicted"/>
<evidence type="ECO:0000313" key="2">
    <source>
        <dbReference type="EMBL" id="PYI10935.1"/>
    </source>
</evidence>
<gene>
    <name evidence="2" type="ORF">BO78DRAFT_414032</name>
</gene>
<dbReference type="Proteomes" id="UP000248423">
    <property type="component" value="Unassembled WGS sequence"/>
</dbReference>
<evidence type="ECO:0000259" key="1">
    <source>
        <dbReference type="Pfam" id="PF20789"/>
    </source>
</evidence>
<accession>A0A319ESR2</accession>
<dbReference type="STRING" id="1448318.A0A319ESR2"/>
<protein>
    <recommendedName>
        <fullName evidence="1">Acyl-CoA thioesterase-like C-terminal domain-containing protein</fullName>
    </recommendedName>
</protein>
<dbReference type="AlphaFoldDB" id="A0A319ESR2"/>
<dbReference type="Pfam" id="PF20789">
    <property type="entry name" value="4HBT_3C"/>
    <property type="match status" value="1"/>
</dbReference>
<dbReference type="InterPro" id="IPR049450">
    <property type="entry name" value="ACOT8-like_C"/>
</dbReference>